<dbReference type="GO" id="GO:0000480">
    <property type="term" value="P:endonucleolytic cleavage in 5'-ETS of tricistronic rRNA transcript (SSU-rRNA, 5.8S rRNA, LSU-rRNA)"/>
    <property type="evidence" value="ECO:0007669"/>
    <property type="project" value="EnsemblFungi"/>
</dbReference>
<dbReference type="PROSITE" id="PS50294">
    <property type="entry name" value="WD_REPEATS_REGION"/>
    <property type="match status" value="7"/>
</dbReference>
<feature type="repeat" description="WD" evidence="6">
    <location>
        <begin position="441"/>
        <end position="481"/>
    </location>
</feature>
<comment type="subcellular location">
    <subcellularLocation>
        <location evidence="1">Nucleus</location>
        <location evidence="1">Nucleolus</location>
    </subcellularLocation>
</comment>
<dbReference type="InterPro" id="IPR007148">
    <property type="entry name" value="SSU_processome_Utp12"/>
</dbReference>
<evidence type="ECO:0000256" key="2">
    <source>
        <dbReference type="ARBA" id="ARBA00022574"/>
    </source>
</evidence>
<feature type="repeat" description="WD" evidence="6">
    <location>
        <begin position="711"/>
        <end position="742"/>
    </location>
</feature>
<evidence type="ECO:0000256" key="4">
    <source>
        <dbReference type="ARBA" id="ARBA00023242"/>
    </source>
</evidence>
<dbReference type="FunFam" id="2.130.10.10:FF:000157">
    <property type="entry name" value="WD repeat domain 3"/>
    <property type="match status" value="1"/>
</dbReference>
<keyword evidence="4" id="KW-0539">Nucleus</keyword>
<dbReference type="GO" id="GO:0034511">
    <property type="term" value="F:U3 snoRNA binding"/>
    <property type="evidence" value="ECO:0007669"/>
    <property type="project" value="EnsemblFungi"/>
</dbReference>
<proteinExistence type="inferred from homology"/>
<dbReference type="SUPFAM" id="SSF50978">
    <property type="entry name" value="WD40 repeat-like"/>
    <property type="match status" value="2"/>
</dbReference>
<dbReference type="PROSITE" id="PS50082">
    <property type="entry name" value="WD_REPEATS_2"/>
    <property type="match status" value="8"/>
</dbReference>
<dbReference type="KEGG" id="mlr:MELLADRAFT_59340"/>
<dbReference type="InterPro" id="IPR051570">
    <property type="entry name" value="TBC1_cilium_biogenesis"/>
</dbReference>
<dbReference type="FunFam" id="2.130.10.10:FF:000178">
    <property type="entry name" value="WD repeat domain 3"/>
    <property type="match status" value="1"/>
</dbReference>
<dbReference type="STRING" id="747676.F4R5Y6"/>
<dbReference type="PANTHER" id="PTHR19853">
    <property type="entry name" value="WD REPEAT CONTAINING PROTEIN 3 WDR3"/>
    <property type="match status" value="1"/>
</dbReference>
<organism evidence="10">
    <name type="scientific">Melampsora larici-populina (strain 98AG31 / pathotype 3-4-7)</name>
    <name type="common">Poplar leaf rust fungus</name>
    <dbReference type="NCBI Taxonomy" id="747676"/>
    <lineage>
        <taxon>Eukaryota</taxon>
        <taxon>Fungi</taxon>
        <taxon>Dikarya</taxon>
        <taxon>Basidiomycota</taxon>
        <taxon>Pucciniomycotina</taxon>
        <taxon>Pucciniomycetes</taxon>
        <taxon>Pucciniales</taxon>
        <taxon>Melampsoraceae</taxon>
        <taxon>Melampsora</taxon>
    </lineage>
</organism>
<evidence type="ECO:0000256" key="1">
    <source>
        <dbReference type="ARBA" id="ARBA00004604"/>
    </source>
</evidence>
<feature type="repeat" description="WD" evidence="6">
    <location>
        <begin position="98"/>
        <end position="130"/>
    </location>
</feature>
<evidence type="ECO:0000256" key="6">
    <source>
        <dbReference type="PROSITE-ProRule" id="PRU00221"/>
    </source>
</evidence>
<dbReference type="GO" id="GO:0000472">
    <property type="term" value="P:endonucleolytic cleavage to generate mature 5'-end of SSU-rRNA from (SSU-rRNA, 5.8S rRNA, LSU-rRNA)"/>
    <property type="evidence" value="ECO:0007669"/>
    <property type="project" value="EnsemblFungi"/>
</dbReference>
<feature type="region of interest" description="Disordered" evidence="7">
    <location>
        <begin position="775"/>
        <end position="795"/>
    </location>
</feature>
<gene>
    <name evidence="9" type="ORF">MELLADRAFT_59340</name>
</gene>
<dbReference type="Pfam" id="PF25172">
    <property type="entry name" value="Beta-prop_WDR3_2nd"/>
    <property type="match status" value="1"/>
</dbReference>
<dbReference type="GO" id="GO:0034388">
    <property type="term" value="C:Pwp2p-containing subcomplex of 90S preribosome"/>
    <property type="evidence" value="ECO:0007669"/>
    <property type="project" value="EnsemblFungi"/>
</dbReference>
<sequence>MVRSYLRHGGTEVFGLIASNSSNSLFDGKRAYVPALEDVFVWDTKRGERIAMWHATGHTSPVTAISRSPVDPNLFAVGYQDGSIRLWSGKSHDPLSIFEGHRRAISILAWDRDGGRLASGAVDGEVVIWDPVAETGLFKLRGHNHRITGLVFVAVPTHIPDPSSSTSLPSPSTHLLTTSQDTYLKLWDLQTQHSIESVVAHRTESWSLTVVPHIPSVPLAAADSEESSEPTLDDQLLMTTGGEGEVKLWILSSLVLLKGPQPSASGDGLQRAIIGAGSLTLSTHAAPGKRVLNAIAQRYSLRGGISGIVIAFQVGDRDVEVWRIRTVEEIKKKKARRRKREASKSQKASSNVADLTSTDDTITWLDRIHPWITVRGTSRICSFAFAPTANPLLFRTGEKPNELEVMLALGNNSVEVFTIPKPVSSSKSGSLQSTLLHSITLPGHRTGIRAVSISFNDQLVASGSNGSLKVWNIQTQKCIRTMECGYALCVAWLPDNQHILVGTKCGKLMIYELSSSTLIATIEAHTGPIWSLDLRPDSKGFVTGSGDKSIKFWTFTKKTANPSSSATAFTGELKTVELSATLSKTMKMSDDVLSVRYSPDSKFLAVATLDSTVKVFFQDTLKFFLSLYGHKLPVLSMDISFDSKLIVTCSADKNVKIWGLDFGDCHKSIFAHEESVMQVKFESRSHYFWTVGKDKMVKYWDGDKFENIQTLQGHHGEISALAVSHDGQLLISGSHDKSIRVWIKTDEPLFLEEEREKELERLYSLEESEKLDISITQSRKQGEEAGDEEVEAVSKQTTETLMAGERIIEALLLADADLDLTNRFNIAKENMDPEKAEKLAPPARNPILVAYDNISASAYVLKVIQRIPRAALEDALLVLPFAQVTMMLTHINYWAKKGCSTSLVCRILSFLIRTHETQITVTASLKLMIDSIKTNMTRSLKKHADMVAYNVEAIRFVKQAIELEQKEREFVDIDLRPEQEVRKLIKDKHMVKKRKVVL</sequence>
<name>F4R5Y6_MELLP</name>
<dbReference type="InterPro" id="IPR019775">
    <property type="entry name" value="WD40_repeat_CS"/>
</dbReference>
<dbReference type="HOGENOM" id="CLU_005318_0_1_1"/>
<keyword evidence="3" id="KW-0677">Repeat</keyword>
<dbReference type="Proteomes" id="UP000001072">
    <property type="component" value="Unassembled WGS sequence"/>
</dbReference>
<evidence type="ECO:0000256" key="7">
    <source>
        <dbReference type="SAM" id="MobiDB-lite"/>
    </source>
</evidence>
<dbReference type="GeneID" id="18929333"/>
<dbReference type="PANTHER" id="PTHR19853:SF0">
    <property type="entry name" value="WD REPEAT-CONTAINING PROTEIN 3"/>
    <property type="match status" value="1"/>
</dbReference>
<dbReference type="OrthoDB" id="407922at2759"/>
<dbReference type="GO" id="GO:0032040">
    <property type="term" value="C:small-subunit processome"/>
    <property type="evidence" value="ECO:0007669"/>
    <property type="project" value="EnsemblFungi"/>
</dbReference>
<evidence type="ECO:0000256" key="3">
    <source>
        <dbReference type="ARBA" id="ARBA00022737"/>
    </source>
</evidence>
<keyword evidence="2 6" id="KW-0853">WD repeat</keyword>
<dbReference type="FunCoup" id="F4R5Y6">
    <property type="interactions" value="855"/>
</dbReference>
<evidence type="ECO:0000256" key="5">
    <source>
        <dbReference type="ARBA" id="ARBA00038229"/>
    </source>
</evidence>
<dbReference type="Pfam" id="PF04003">
    <property type="entry name" value="Utp12"/>
    <property type="match status" value="1"/>
</dbReference>
<reference evidence="10" key="1">
    <citation type="journal article" date="2011" name="Proc. Natl. Acad. Sci. U.S.A.">
        <title>Obligate biotrophy features unraveled by the genomic analysis of rust fungi.</title>
        <authorList>
            <person name="Duplessis S."/>
            <person name="Cuomo C.A."/>
            <person name="Lin Y.-C."/>
            <person name="Aerts A."/>
            <person name="Tisserant E."/>
            <person name="Veneault-Fourrey C."/>
            <person name="Joly D.L."/>
            <person name="Hacquard S."/>
            <person name="Amselem J."/>
            <person name="Cantarel B.L."/>
            <person name="Chiu R."/>
            <person name="Coutinho P.M."/>
            <person name="Feau N."/>
            <person name="Field M."/>
            <person name="Frey P."/>
            <person name="Gelhaye E."/>
            <person name="Goldberg J."/>
            <person name="Grabherr M.G."/>
            <person name="Kodira C.D."/>
            <person name="Kohler A."/>
            <person name="Kuees U."/>
            <person name="Lindquist E.A."/>
            <person name="Lucas S.M."/>
            <person name="Mago R."/>
            <person name="Mauceli E."/>
            <person name="Morin E."/>
            <person name="Murat C."/>
            <person name="Pangilinan J.L."/>
            <person name="Park R."/>
            <person name="Pearson M."/>
            <person name="Quesneville H."/>
            <person name="Rouhier N."/>
            <person name="Sakthikumar S."/>
            <person name="Salamov A.A."/>
            <person name="Schmutz J."/>
            <person name="Selles B."/>
            <person name="Shapiro H."/>
            <person name="Tanguay P."/>
            <person name="Tuskan G.A."/>
            <person name="Henrissat B."/>
            <person name="Van de Peer Y."/>
            <person name="Rouze P."/>
            <person name="Ellis J.G."/>
            <person name="Dodds P.N."/>
            <person name="Schein J.E."/>
            <person name="Zhong S."/>
            <person name="Hamelin R.C."/>
            <person name="Grigoriev I.V."/>
            <person name="Szabo L.J."/>
            <person name="Martin F."/>
        </authorList>
    </citation>
    <scope>NUCLEOTIDE SEQUENCE [LARGE SCALE GENOMIC DNA]</scope>
    <source>
        <strain evidence="10">98AG31 / pathotype 3-4-7</strain>
    </source>
</reference>
<evidence type="ECO:0000313" key="9">
    <source>
        <dbReference type="EMBL" id="EGG12121.1"/>
    </source>
</evidence>
<feature type="repeat" description="WD" evidence="6">
    <location>
        <begin position="627"/>
        <end position="668"/>
    </location>
</feature>
<dbReference type="AlphaFoldDB" id="F4R5Y6"/>
<dbReference type="SMART" id="SM00320">
    <property type="entry name" value="WD40"/>
    <property type="match status" value="11"/>
</dbReference>
<evidence type="ECO:0000313" key="10">
    <source>
        <dbReference type="Proteomes" id="UP000001072"/>
    </source>
</evidence>
<dbReference type="CDD" id="cd00200">
    <property type="entry name" value="WD40"/>
    <property type="match status" value="1"/>
</dbReference>
<dbReference type="Pfam" id="PF25173">
    <property type="entry name" value="Beta-prop_WDR3_1st"/>
    <property type="match status" value="1"/>
</dbReference>
<dbReference type="eggNOG" id="KOG0306">
    <property type="taxonomic scope" value="Eukaryota"/>
</dbReference>
<dbReference type="InterPro" id="IPR015943">
    <property type="entry name" value="WD40/YVTN_repeat-like_dom_sf"/>
</dbReference>
<protein>
    <recommendedName>
        <fullName evidence="8">Small-subunit processome Utp12 domain-containing protein</fullName>
    </recommendedName>
</protein>
<dbReference type="InParanoid" id="F4R5Y6"/>
<evidence type="ECO:0000259" key="8">
    <source>
        <dbReference type="Pfam" id="PF04003"/>
    </source>
</evidence>
<dbReference type="InterPro" id="IPR001680">
    <property type="entry name" value="WD40_rpt"/>
</dbReference>
<dbReference type="Gene3D" id="2.130.10.10">
    <property type="entry name" value="YVTN repeat-like/Quinoprotein amine dehydrogenase"/>
    <property type="match status" value="4"/>
</dbReference>
<dbReference type="InterPro" id="IPR036322">
    <property type="entry name" value="WD40_repeat_dom_sf"/>
</dbReference>
<dbReference type="PROSITE" id="PS00678">
    <property type="entry name" value="WD_REPEATS_1"/>
    <property type="match status" value="1"/>
</dbReference>
<feature type="repeat" description="WD" evidence="6">
    <location>
        <begin position="669"/>
        <end position="710"/>
    </location>
</feature>
<dbReference type="RefSeq" id="XP_007404496.1">
    <property type="nucleotide sequence ID" value="XM_007404434.1"/>
</dbReference>
<dbReference type="VEuPathDB" id="FungiDB:MELLADRAFT_59340"/>
<dbReference type="EMBL" id="GL883091">
    <property type="protein sequence ID" value="EGG12121.1"/>
    <property type="molecule type" value="Genomic_DNA"/>
</dbReference>
<feature type="repeat" description="WD" evidence="6">
    <location>
        <begin position="522"/>
        <end position="563"/>
    </location>
</feature>
<dbReference type="GO" id="GO:0000447">
    <property type="term" value="P:endonucleolytic cleavage in ITS1 to separate SSU-rRNA from 5.8S rRNA and LSU-rRNA from tricistronic rRNA transcript (SSU-rRNA, 5.8S rRNA, LSU-rRNA)"/>
    <property type="evidence" value="ECO:0007669"/>
    <property type="project" value="EnsemblFungi"/>
</dbReference>
<keyword evidence="10" id="KW-1185">Reference proteome</keyword>
<feature type="domain" description="Small-subunit processome Utp12" evidence="8">
    <location>
        <begin position="857"/>
        <end position="959"/>
    </location>
</feature>
<accession>F4R5Y6</accession>
<feature type="repeat" description="WD" evidence="6">
    <location>
        <begin position="175"/>
        <end position="197"/>
    </location>
</feature>
<comment type="similarity">
    <text evidence="5">Belongs to the WD repeat WDR3/UTP12 family.</text>
</comment>
<feature type="repeat" description="WD" evidence="6">
    <location>
        <begin position="55"/>
        <end position="97"/>
    </location>
</feature>